<evidence type="ECO:0000313" key="3">
    <source>
        <dbReference type="EMBL" id="KIQ00694.1"/>
    </source>
</evidence>
<evidence type="ECO:0000259" key="2">
    <source>
        <dbReference type="Pfam" id="PF00497"/>
    </source>
</evidence>
<sequence length="241" mass="27199">MSVLRLIACLLSLLLPCSLAAELRDIQLYMPDAPPLALQGDNGNGITGDIAIMALQRAGYNPLVENAPWLRAQKRTQESRDVMIVPLSRTPEREEHFTWVANIQPLYRAFFTLDNPVASLEEARQRYRMIAVGLGSAQEELLRSNGFTDDQLYVLKLGDRPIQLVRRGRVDAWFTTVLEGRHQWDSGPELAMSAPLAPLDMYIACSLQCDPQLVRSVHDALESMRSDGILQRITERYVPKR</sequence>
<reference evidence="3 4" key="1">
    <citation type="submission" date="2014-12" db="EMBL/GenBank/DDBJ databases">
        <title>16Stimator: statistical estimation of ribosomal gene copy numbers from draft genome assemblies.</title>
        <authorList>
            <person name="Perisin M.A."/>
            <person name="Vetter M."/>
            <person name="Gilbert J.A."/>
            <person name="Bergelson J."/>
        </authorList>
    </citation>
    <scope>NUCLEOTIDE SEQUENCE [LARGE SCALE GENOMIC DNA]</scope>
    <source>
        <strain evidence="3 4">MEJ086</strain>
    </source>
</reference>
<dbReference type="Proteomes" id="UP000032068">
    <property type="component" value="Unassembled WGS sequence"/>
</dbReference>
<dbReference type="AlphaFoldDB" id="A0A0D0KUF2"/>
<dbReference type="PANTHER" id="PTHR38834:SF3">
    <property type="entry name" value="SOLUTE-BINDING PROTEIN FAMILY 3_N-TERMINAL DOMAIN-CONTAINING PROTEIN"/>
    <property type="match status" value="1"/>
</dbReference>
<dbReference type="OrthoDB" id="8587856at2"/>
<dbReference type="Pfam" id="PF00497">
    <property type="entry name" value="SBP_bac_3"/>
    <property type="match status" value="1"/>
</dbReference>
<accession>A0A0D0KUF2</accession>
<dbReference type="InterPro" id="IPR001638">
    <property type="entry name" value="Solute-binding_3/MltF_N"/>
</dbReference>
<proteinExistence type="predicted"/>
<organism evidence="3 4">
    <name type="scientific">Pseudomonas fulva</name>
    <dbReference type="NCBI Taxonomy" id="47880"/>
    <lineage>
        <taxon>Bacteria</taxon>
        <taxon>Pseudomonadati</taxon>
        <taxon>Pseudomonadota</taxon>
        <taxon>Gammaproteobacteria</taxon>
        <taxon>Pseudomonadales</taxon>
        <taxon>Pseudomonadaceae</taxon>
        <taxon>Pseudomonas</taxon>
    </lineage>
</organism>
<dbReference type="PANTHER" id="PTHR38834">
    <property type="entry name" value="PERIPLASMIC SUBSTRATE BINDING PROTEIN FAMILY 3"/>
    <property type="match status" value="1"/>
</dbReference>
<dbReference type="EMBL" id="JXQW01000025">
    <property type="protein sequence ID" value="KIQ00694.1"/>
    <property type="molecule type" value="Genomic_DNA"/>
</dbReference>
<feature type="chain" id="PRO_5002214874" description="Solute-binding protein family 3/N-terminal domain-containing protein" evidence="1">
    <location>
        <begin position="21"/>
        <end position="241"/>
    </location>
</feature>
<keyword evidence="1" id="KW-0732">Signal</keyword>
<comment type="caution">
    <text evidence="3">The sequence shown here is derived from an EMBL/GenBank/DDBJ whole genome shotgun (WGS) entry which is preliminary data.</text>
</comment>
<dbReference type="Gene3D" id="3.40.190.10">
    <property type="entry name" value="Periplasmic binding protein-like II"/>
    <property type="match status" value="2"/>
</dbReference>
<gene>
    <name evidence="3" type="ORF">RU08_10095</name>
</gene>
<dbReference type="SUPFAM" id="SSF53850">
    <property type="entry name" value="Periplasmic binding protein-like II"/>
    <property type="match status" value="1"/>
</dbReference>
<evidence type="ECO:0000313" key="4">
    <source>
        <dbReference type="Proteomes" id="UP000032068"/>
    </source>
</evidence>
<evidence type="ECO:0000256" key="1">
    <source>
        <dbReference type="SAM" id="SignalP"/>
    </source>
</evidence>
<feature type="signal peptide" evidence="1">
    <location>
        <begin position="1"/>
        <end position="20"/>
    </location>
</feature>
<name>A0A0D0KUF2_9PSED</name>
<protein>
    <recommendedName>
        <fullName evidence="2">Solute-binding protein family 3/N-terminal domain-containing protein</fullName>
    </recommendedName>
</protein>
<feature type="domain" description="Solute-binding protein family 3/N-terminal" evidence="2">
    <location>
        <begin position="31"/>
        <end position="238"/>
    </location>
</feature>